<dbReference type="Proteomes" id="UP000648239">
    <property type="component" value="Unassembled WGS sequence"/>
</dbReference>
<dbReference type="AlphaFoldDB" id="A0A8J6XRF1"/>
<reference evidence="1 2" key="1">
    <citation type="submission" date="2020-08" db="EMBL/GenBank/DDBJ databases">
        <title>Acidobacteriota in marine sediments use diverse sulfur dissimilation pathways.</title>
        <authorList>
            <person name="Wasmund K."/>
        </authorList>
    </citation>
    <scope>NUCLEOTIDE SEQUENCE [LARGE SCALE GENOMIC DNA]</scope>
    <source>
        <strain evidence="1">MAG AM4</strain>
    </source>
</reference>
<evidence type="ECO:0000313" key="2">
    <source>
        <dbReference type="Proteomes" id="UP000648239"/>
    </source>
</evidence>
<protein>
    <submittedName>
        <fullName evidence="1">Uncharacterized protein</fullName>
    </submittedName>
</protein>
<sequence>MVIPPGAAERIAVSAPFAKGCRRAAVASSDFMFGMGRMYEAYSPEEAAPRIFRTLEEARAWLEL</sequence>
<gene>
    <name evidence="1" type="ORF">IFK94_00385</name>
</gene>
<evidence type="ECO:0000313" key="1">
    <source>
        <dbReference type="EMBL" id="MBD3866558.1"/>
    </source>
</evidence>
<organism evidence="1 2">
    <name type="scientific">Candidatus Polarisedimenticola svalbardensis</name>
    <dbReference type="NCBI Taxonomy" id="2886004"/>
    <lineage>
        <taxon>Bacteria</taxon>
        <taxon>Pseudomonadati</taxon>
        <taxon>Acidobacteriota</taxon>
        <taxon>Candidatus Polarisedimenticolia</taxon>
        <taxon>Candidatus Polarisedimenticolales</taxon>
        <taxon>Candidatus Polarisedimenticolaceae</taxon>
        <taxon>Candidatus Polarisedimenticola</taxon>
    </lineage>
</organism>
<comment type="caution">
    <text evidence="1">The sequence shown here is derived from an EMBL/GenBank/DDBJ whole genome shotgun (WGS) entry which is preliminary data.</text>
</comment>
<accession>A0A8J6XRF1</accession>
<name>A0A8J6XRF1_9BACT</name>
<dbReference type="EMBL" id="JACXWD010000001">
    <property type="protein sequence ID" value="MBD3866558.1"/>
    <property type="molecule type" value="Genomic_DNA"/>
</dbReference>
<proteinExistence type="predicted"/>